<dbReference type="HAMAP" id="MF_00214">
    <property type="entry name" value="AroD"/>
    <property type="match status" value="1"/>
</dbReference>
<dbReference type="GO" id="GO:0008652">
    <property type="term" value="P:amino acid biosynthetic process"/>
    <property type="evidence" value="ECO:0007669"/>
    <property type="project" value="UniProtKB-KW"/>
</dbReference>
<dbReference type="KEGG" id="dtm:BJL86_3137"/>
<keyword evidence="2 4" id="KW-0456">Lyase</keyword>
<dbReference type="EC" id="4.2.1.10" evidence="4"/>
<feature type="binding site" evidence="4">
    <location>
        <begin position="46"/>
        <end position="48"/>
    </location>
    <ligand>
        <name>3-dehydroquinate</name>
        <dbReference type="ChEBI" id="CHEBI:32364"/>
    </ligand>
</feature>
<feature type="active site" description="Proton donor/acceptor" evidence="4">
    <location>
        <position position="151"/>
    </location>
</feature>
<dbReference type="OrthoDB" id="9813659at2"/>
<reference evidence="5 6" key="1">
    <citation type="submission" date="2016-06" db="EMBL/GenBank/DDBJ databases">
        <title>Complete genome sequence of a saline-alkali tolerant type strain Dietzia timorensis ID05-A0528T.</title>
        <authorList>
            <person name="Wu X."/>
        </authorList>
    </citation>
    <scope>NUCLEOTIDE SEQUENCE [LARGE SCALE GENOMIC DNA]</scope>
    <source>
        <strain evidence="5 6">ID05-A0528</strain>
    </source>
</reference>
<feature type="binding site" evidence="4">
    <location>
        <position position="220"/>
    </location>
    <ligand>
        <name>3-dehydroquinate</name>
        <dbReference type="ChEBI" id="CHEBI:32364"/>
    </ligand>
</feature>
<dbReference type="InterPro" id="IPR013785">
    <property type="entry name" value="Aldolase_TIM"/>
</dbReference>
<comment type="caution">
    <text evidence="4">Lacks conserved residue(s) required for the propagation of feature annotation.</text>
</comment>
<sequence>MPSFPAPLRAGRTAVIVPLVSAETAGLRSECEQIAALGPGIVDLVEWRVDRFEPAAHEGEIDAALAVIADLLPGMPILATYRTPAEEGRPELRPNPPAASPDLPDNYLALVARLARAQGVALVDVERSHTLAAAALDACRRAGTPVVLSEHHFDRALPADEVRAVFAAMAEAGASVAKLAVMPASASDVTELMYATSLAAEESEVPLIAIAMGGLGQVTRVAAPAFGSCATYCTVAAASAPGQVPAREAREAVDRLDAARD</sequence>
<evidence type="ECO:0000313" key="5">
    <source>
        <dbReference type="EMBL" id="ANI93896.1"/>
    </source>
</evidence>
<feature type="binding site" evidence="4">
    <location>
        <position position="82"/>
    </location>
    <ligand>
        <name>3-dehydroquinate</name>
        <dbReference type="ChEBI" id="CHEBI:32364"/>
    </ligand>
</feature>
<dbReference type="SUPFAM" id="SSF51569">
    <property type="entry name" value="Aldolase"/>
    <property type="match status" value="1"/>
</dbReference>
<dbReference type="CDD" id="cd00502">
    <property type="entry name" value="DHQase_I"/>
    <property type="match status" value="1"/>
</dbReference>
<dbReference type="UniPathway" id="UPA00053">
    <property type="reaction ID" value="UER00086"/>
</dbReference>
<comment type="similarity">
    <text evidence="4">Belongs to the type-I 3-dehydroquinase family.</text>
</comment>
<dbReference type="GO" id="GO:0003855">
    <property type="term" value="F:3-dehydroquinate dehydratase activity"/>
    <property type="evidence" value="ECO:0007669"/>
    <property type="project" value="UniProtKB-UniRule"/>
</dbReference>
<comment type="function">
    <text evidence="4">Involved in the third step of the chorismate pathway, which leads to the biosynthesis of aromatic amino acids. Catalyzes the cis-dehydration of 3-dehydroquinate (DHQ) and introduces the first double bond of the aromatic ring to yield 3-dehydroshikimate.</text>
</comment>
<comment type="pathway">
    <text evidence="4">Metabolic intermediate biosynthesis; chorismate biosynthesis; chorismate from D-erythrose 4-phosphate and phosphoenolpyruvate: step 3/7.</text>
</comment>
<evidence type="ECO:0000256" key="3">
    <source>
        <dbReference type="ARBA" id="ARBA00023270"/>
    </source>
</evidence>
<feature type="binding site" evidence="4">
    <location>
        <position position="239"/>
    </location>
    <ligand>
        <name>3-dehydroquinate</name>
        <dbReference type="ChEBI" id="CHEBI:32364"/>
    </ligand>
</feature>
<evidence type="ECO:0000256" key="1">
    <source>
        <dbReference type="ARBA" id="ARBA00001864"/>
    </source>
</evidence>
<dbReference type="AlphaFoldDB" id="A0A173LNP9"/>
<dbReference type="Pfam" id="PF01487">
    <property type="entry name" value="DHquinase_I"/>
    <property type="match status" value="1"/>
</dbReference>
<evidence type="ECO:0000256" key="4">
    <source>
        <dbReference type="HAMAP-Rule" id="MF_00214"/>
    </source>
</evidence>
<comment type="catalytic activity">
    <reaction evidence="1 4">
        <text>3-dehydroquinate = 3-dehydroshikimate + H2O</text>
        <dbReference type="Rhea" id="RHEA:21096"/>
        <dbReference type="ChEBI" id="CHEBI:15377"/>
        <dbReference type="ChEBI" id="CHEBI:16630"/>
        <dbReference type="ChEBI" id="CHEBI:32364"/>
        <dbReference type="EC" id="4.2.1.10"/>
    </reaction>
</comment>
<dbReference type="InterPro" id="IPR050146">
    <property type="entry name" value="Type-I_3-dehydroquinase"/>
</dbReference>
<accession>A0A173LNP9</accession>
<feature type="active site" description="Schiff-base intermediate with substrate" evidence="4">
    <location>
        <position position="178"/>
    </location>
</feature>
<organism evidence="5 6">
    <name type="scientific">Dietzia timorensis</name>
    <dbReference type="NCBI Taxonomy" id="499555"/>
    <lineage>
        <taxon>Bacteria</taxon>
        <taxon>Bacillati</taxon>
        <taxon>Actinomycetota</taxon>
        <taxon>Actinomycetes</taxon>
        <taxon>Mycobacteriales</taxon>
        <taxon>Dietziaceae</taxon>
        <taxon>Dietzia</taxon>
    </lineage>
</organism>
<dbReference type="EMBL" id="CP015961">
    <property type="protein sequence ID" value="ANI93896.1"/>
    <property type="molecule type" value="Genomic_DNA"/>
</dbReference>
<comment type="subunit">
    <text evidence="4">Homodimer.</text>
</comment>
<dbReference type="RefSeq" id="WP_067478804.1">
    <property type="nucleotide sequence ID" value="NZ_CP015961.1"/>
</dbReference>
<dbReference type="GO" id="GO:0009423">
    <property type="term" value="P:chorismate biosynthetic process"/>
    <property type="evidence" value="ECO:0007669"/>
    <property type="project" value="UniProtKB-UniRule"/>
</dbReference>
<dbReference type="NCBIfam" id="TIGR01093">
    <property type="entry name" value="aroD"/>
    <property type="match status" value="1"/>
</dbReference>
<keyword evidence="6" id="KW-1185">Reference proteome</keyword>
<dbReference type="GO" id="GO:0046279">
    <property type="term" value="P:3,4-dihydroxybenzoate biosynthetic process"/>
    <property type="evidence" value="ECO:0007669"/>
    <property type="project" value="TreeGrafter"/>
</dbReference>
<dbReference type="Proteomes" id="UP000186104">
    <property type="component" value="Chromosome"/>
</dbReference>
<proteinExistence type="inferred from homology"/>
<keyword evidence="4" id="KW-0028">Amino-acid biosynthesis</keyword>
<dbReference type="InterPro" id="IPR001381">
    <property type="entry name" value="DHquinase_I"/>
</dbReference>
<evidence type="ECO:0000256" key="2">
    <source>
        <dbReference type="ARBA" id="ARBA00023239"/>
    </source>
</evidence>
<dbReference type="PANTHER" id="PTHR43699">
    <property type="entry name" value="3-DEHYDROQUINATE DEHYDRATASE"/>
    <property type="match status" value="1"/>
</dbReference>
<name>A0A173LNP9_9ACTN</name>
<feature type="binding site" evidence="4">
    <location>
        <position position="243"/>
    </location>
    <ligand>
        <name>3-dehydroquinate</name>
        <dbReference type="ChEBI" id="CHEBI:32364"/>
    </ligand>
</feature>
<gene>
    <name evidence="4" type="primary">aroD</name>
    <name evidence="5" type="ORF">BJL86_3137</name>
</gene>
<dbReference type="GO" id="GO:0009073">
    <property type="term" value="P:aromatic amino acid family biosynthetic process"/>
    <property type="evidence" value="ECO:0007669"/>
    <property type="project" value="UniProtKB-KW"/>
</dbReference>
<dbReference type="PANTHER" id="PTHR43699:SF1">
    <property type="entry name" value="3-DEHYDROQUINATE DEHYDRATASE"/>
    <property type="match status" value="1"/>
</dbReference>
<keyword evidence="3 4" id="KW-0704">Schiff base</keyword>
<dbReference type="STRING" id="499555.BJL86_3137"/>
<keyword evidence="4" id="KW-0057">Aromatic amino acid biosynthesis</keyword>
<protein>
    <recommendedName>
        <fullName evidence="4">3-dehydroquinate dehydratase</fullName>
        <shortName evidence="4">3-dehydroquinase</shortName>
        <ecNumber evidence="4">4.2.1.10</ecNumber>
    </recommendedName>
    <alternativeName>
        <fullName evidence="4">Type I DHQase</fullName>
    </alternativeName>
    <alternativeName>
        <fullName evidence="4">Type I dehydroquinase</fullName>
        <shortName evidence="4">DHQ1</shortName>
    </alternativeName>
</protein>
<evidence type="ECO:0000313" key="6">
    <source>
        <dbReference type="Proteomes" id="UP000186104"/>
    </source>
</evidence>
<dbReference type="Gene3D" id="3.20.20.70">
    <property type="entry name" value="Aldolase class I"/>
    <property type="match status" value="1"/>
</dbReference>